<organism evidence="1 2">
    <name type="scientific">Armatimonas rosea</name>
    <dbReference type="NCBI Taxonomy" id="685828"/>
    <lineage>
        <taxon>Bacteria</taxon>
        <taxon>Bacillati</taxon>
        <taxon>Armatimonadota</taxon>
        <taxon>Armatimonadia</taxon>
        <taxon>Armatimonadales</taxon>
        <taxon>Armatimonadaceae</taxon>
        <taxon>Armatimonas</taxon>
    </lineage>
</organism>
<dbReference type="Proteomes" id="UP000520814">
    <property type="component" value="Unassembled WGS sequence"/>
</dbReference>
<comment type="caution">
    <text evidence="1">The sequence shown here is derived from an EMBL/GenBank/DDBJ whole genome shotgun (WGS) entry which is preliminary data.</text>
</comment>
<accession>A0A7W9SSH8</accession>
<gene>
    <name evidence="1" type="ORF">HNQ39_003179</name>
</gene>
<name>A0A7W9SSH8_ARMRO</name>
<sequence>MSLTYVPLLQKQLELYTLPRGTERFQSYLKTMVNETGDAIDVAPLMAMNPMGKAHCNALLEAYLAPEIDAERLAEETLAELPTDAALRVSLVLVDDAKGGWTNRTDYEYKLRTQLAATLRRLGWLSVMLWTSGTPSAEAVVEATRTTLHRALHVLTHGDPTTLREVLQHEAAAQTQFPTLDPEELAYTCEILTPLLDTPTANMPVVVAALFGDSAATSLGYPPLGLSDNAGLALATQGSLV</sequence>
<reference evidence="1 2" key="1">
    <citation type="submission" date="2020-08" db="EMBL/GenBank/DDBJ databases">
        <title>Genomic Encyclopedia of Type Strains, Phase IV (KMG-IV): sequencing the most valuable type-strain genomes for metagenomic binning, comparative biology and taxonomic classification.</title>
        <authorList>
            <person name="Goeker M."/>
        </authorList>
    </citation>
    <scope>NUCLEOTIDE SEQUENCE [LARGE SCALE GENOMIC DNA]</scope>
    <source>
        <strain evidence="1 2">DSM 23562</strain>
    </source>
</reference>
<protein>
    <submittedName>
        <fullName evidence="1">Uncharacterized protein</fullName>
    </submittedName>
</protein>
<dbReference type="RefSeq" id="WP_184198193.1">
    <property type="nucleotide sequence ID" value="NZ_JACHGW010000003.1"/>
</dbReference>
<dbReference type="AlphaFoldDB" id="A0A7W9SSH8"/>
<evidence type="ECO:0000313" key="1">
    <source>
        <dbReference type="EMBL" id="MBB6051369.1"/>
    </source>
</evidence>
<proteinExistence type="predicted"/>
<dbReference type="EMBL" id="JACHGW010000003">
    <property type="protein sequence ID" value="MBB6051369.1"/>
    <property type="molecule type" value="Genomic_DNA"/>
</dbReference>
<keyword evidence="2" id="KW-1185">Reference proteome</keyword>
<evidence type="ECO:0000313" key="2">
    <source>
        <dbReference type="Proteomes" id="UP000520814"/>
    </source>
</evidence>